<keyword evidence="3" id="KW-1185">Reference proteome</keyword>
<dbReference type="Pfam" id="PF13489">
    <property type="entry name" value="Methyltransf_23"/>
    <property type="match status" value="1"/>
</dbReference>
<name>A0A6A6CGG7_ZASCE</name>
<dbReference type="RefSeq" id="XP_033666169.1">
    <property type="nucleotide sequence ID" value="XM_033817439.1"/>
</dbReference>
<dbReference type="PANTHER" id="PTHR43591:SF31">
    <property type="entry name" value="LAEA-LIKE, PUTATIVE (AFU_ORTHOLOGUE AFUA_8G01930)-RELATED"/>
    <property type="match status" value="1"/>
</dbReference>
<dbReference type="Gene3D" id="3.40.50.150">
    <property type="entry name" value="Vaccinia Virus protein VP39"/>
    <property type="match status" value="1"/>
</dbReference>
<evidence type="ECO:0000313" key="3">
    <source>
        <dbReference type="Proteomes" id="UP000799537"/>
    </source>
</evidence>
<sequence>MESMEQPPERQIEADSLDSSDSALGSETDTVYTASIRSGFLQSMRENGRGYHRYRDGIYILPDDEREQERLDMQHTMFLRSFGNRLYLAPVQRQIKEALDLGTATGIWAIDFADEHPEANILGVDLSPIQPTWVPPNCKFELDDFDGEWTYDKKFDLIHGRMMITSSANFPRLFQQSFDFLQPGGYLELQDVVMPLGCDDGTMEGTAIGEWNRKFVDASRQRGRDTEGAARYKGWLIEAGFENVVERTFKWPINSWAKDPELKFVGRWNEVNMLDGLEGFCVRLFSSTLGMTMEEIQMFLIDVRRDIQNRKIHVYWQMYVVYGQKPTHATL</sequence>
<accession>A0A6A6CGG7</accession>
<dbReference type="GeneID" id="54570711"/>
<protein>
    <recommendedName>
        <fullName evidence="4">Methyltransferase domain-containing protein</fullName>
    </recommendedName>
</protein>
<organism evidence="2 3">
    <name type="scientific">Zasmidium cellare ATCC 36951</name>
    <dbReference type="NCBI Taxonomy" id="1080233"/>
    <lineage>
        <taxon>Eukaryota</taxon>
        <taxon>Fungi</taxon>
        <taxon>Dikarya</taxon>
        <taxon>Ascomycota</taxon>
        <taxon>Pezizomycotina</taxon>
        <taxon>Dothideomycetes</taxon>
        <taxon>Dothideomycetidae</taxon>
        <taxon>Mycosphaerellales</taxon>
        <taxon>Mycosphaerellaceae</taxon>
        <taxon>Zasmidium</taxon>
    </lineage>
</organism>
<dbReference type="AlphaFoldDB" id="A0A6A6CGG7"/>
<evidence type="ECO:0000256" key="1">
    <source>
        <dbReference type="SAM" id="MobiDB-lite"/>
    </source>
</evidence>
<evidence type="ECO:0008006" key="4">
    <source>
        <dbReference type="Google" id="ProtNLM"/>
    </source>
</evidence>
<gene>
    <name evidence="2" type="ORF">M409DRAFT_67514</name>
</gene>
<dbReference type="Proteomes" id="UP000799537">
    <property type="component" value="Unassembled WGS sequence"/>
</dbReference>
<dbReference type="PANTHER" id="PTHR43591">
    <property type="entry name" value="METHYLTRANSFERASE"/>
    <property type="match status" value="1"/>
</dbReference>
<dbReference type="SUPFAM" id="SSF53335">
    <property type="entry name" value="S-adenosyl-L-methionine-dependent methyltransferases"/>
    <property type="match status" value="1"/>
</dbReference>
<dbReference type="GO" id="GO:0008168">
    <property type="term" value="F:methyltransferase activity"/>
    <property type="evidence" value="ECO:0007669"/>
    <property type="project" value="TreeGrafter"/>
</dbReference>
<dbReference type="EMBL" id="ML993601">
    <property type="protein sequence ID" value="KAF2165280.1"/>
    <property type="molecule type" value="Genomic_DNA"/>
</dbReference>
<reference evidence="2" key="1">
    <citation type="journal article" date="2020" name="Stud. Mycol.">
        <title>101 Dothideomycetes genomes: a test case for predicting lifestyles and emergence of pathogens.</title>
        <authorList>
            <person name="Haridas S."/>
            <person name="Albert R."/>
            <person name="Binder M."/>
            <person name="Bloem J."/>
            <person name="Labutti K."/>
            <person name="Salamov A."/>
            <person name="Andreopoulos B."/>
            <person name="Baker S."/>
            <person name="Barry K."/>
            <person name="Bills G."/>
            <person name="Bluhm B."/>
            <person name="Cannon C."/>
            <person name="Castanera R."/>
            <person name="Culley D."/>
            <person name="Daum C."/>
            <person name="Ezra D."/>
            <person name="Gonzalez J."/>
            <person name="Henrissat B."/>
            <person name="Kuo A."/>
            <person name="Liang C."/>
            <person name="Lipzen A."/>
            <person name="Lutzoni F."/>
            <person name="Magnuson J."/>
            <person name="Mondo S."/>
            <person name="Nolan M."/>
            <person name="Ohm R."/>
            <person name="Pangilinan J."/>
            <person name="Park H.-J."/>
            <person name="Ramirez L."/>
            <person name="Alfaro M."/>
            <person name="Sun H."/>
            <person name="Tritt A."/>
            <person name="Yoshinaga Y."/>
            <person name="Zwiers L.-H."/>
            <person name="Turgeon B."/>
            <person name="Goodwin S."/>
            <person name="Spatafora J."/>
            <person name="Crous P."/>
            <person name="Grigoriev I."/>
        </authorList>
    </citation>
    <scope>NUCLEOTIDE SEQUENCE</scope>
    <source>
        <strain evidence="2">ATCC 36951</strain>
    </source>
</reference>
<feature type="region of interest" description="Disordered" evidence="1">
    <location>
        <begin position="1"/>
        <end position="26"/>
    </location>
</feature>
<dbReference type="CDD" id="cd02440">
    <property type="entry name" value="AdoMet_MTases"/>
    <property type="match status" value="1"/>
</dbReference>
<evidence type="ECO:0000313" key="2">
    <source>
        <dbReference type="EMBL" id="KAF2165280.1"/>
    </source>
</evidence>
<dbReference type="OrthoDB" id="2013972at2759"/>
<dbReference type="InterPro" id="IPR029063">
    <property type="entry name" value="SAM-dependent_MTases_sf"/>
</dbReference>
<proteinExistence type="predicted"/>